<dbReference type="AlphaFoldDB" id="B9E8A3"/>
<proteinExistence type="predicted"/>
<dbReference type="Gene3D" id="1.10.1370.30">
    <property type="match status" value="1"/>
</dbReference>
<dbReference type="KEGG" id="mcl:MCCL_1714"/>
<evidence type="ECO:0000313" key="2">
    <source>
        <dbReference type="Proteomes" id="UP000001383"/>
    </source>
</evidence>
<dbReference type="HOGENOM" id="CLU_1617022_0_0_9"/>
<gene>
    <name evidence="1" type="ordered locus">MCCL_1714</name>
</gene>
<sequence length="164" mass="18863">MITFQNYKYERPDLHAVNQSIDQLLEQFEAATSAEAQIKLIDDINVVRKHLDTAMNLAYVRASINTNDAFYSEERDYLDAHSGEVIQIESKFYNALANSKFKDALRETYGDQLFDLAELFVKQYDDSIKDLLNKENKISSEYSKLVASAEIEFKGETYTFAQMG</sequence>
<protein>
    <submittedName>
        <fullName evidence="1">Truncated oligoendopeptidase F</fullName>
    </submittedName>
</protein>
<dbReference type="EMBL" id="AP009484">
    <property type="protein sequence ID" value="BAH18421.1"/>
    <property type="molecule type" value="Genomic_DNA"/>
</dbReference>
<dbReference type="SUPFAM" id="SSF55486">
    <property type="entry name" value="Metalloproteases ('zincins'), catalytic domain"/>
    <property type="match status" value="1"/>
</dbReference>
<organism evidence="1 2">
    <name type="scientific">Macrococcus caseolyticus (strain JCSC5402)</name>
    <name type="common">Macrococcoides caseolyticum</name>
    <dbReference type="NCBI Taxonomy" id="458233"/>
    <lineage>
        <taxon>Bacteria</taxon>
        <taxon>Bacillati</taxon>
        <taxon>Bacillota</taxon>
        <taxon>Bacilli</taxon>
        <taxon>Bacillales</taxon>
        <taxon>Staphylococcaceae</taxon>
        <taxon>Macrococcoides</taxon>
    </lineage>
</organism>
<evidence type="ECO:0000313" key="1">
    <source>
        <dbReference type="EMBL" id="BAH18421.1"/>
    </source>
</evidence>
<dbReference type="eggNOG" id="COG1164">
    <property type="taxonomic scope" value="Bacteria"/>
</dbReference>
<accession>B9E8A3</accession>
<name>B9E8A3_MACCJ</name>
<dbReference type="RefSeq" id="WP_015912213.1">
    <property type="nucleotide sequence ID" value="NC_011999.1"/>
</dbReference>
<reference evidence="1 2" key="1">
    <citation type="journal article" date="2009" name="J. Bacteriol.">
        <title>Complete genome sequence of Macrococcus caseolyticus strain JCSCS5402, reflecting the ancestral genome of the human-pathogenic staphylococci.</title>
        <authorList>
            <person name="Baba T."/>
            <person name="Kuwahara-Arai K."/>
            <person name="Uchiyama I."/>
            <person name="Takeuchi F."/>
            <person name="Ito T."/>
            <person name="Hiramatsu K."/>
        </authorList>
    </citation>
    <scope>NUCLEOTIDE SEQUENCE [LARGE SCALE GENOMIC DNA]</scope>
    <source>
        <strain evidence="1 2">JCSC5402</strain>
    </source>
</reference>
<dbReference type="STRING" id="458233.MCCL_1714"/>
<dbReference type="Proteomes" id="UP000001383">
    <property type="component" value="Chromosome"/>
</dbReference>